<proteinExistence type="predicted"/>
<feature type="compositionally biased region" description="Pro residues" evidence="1">
    <location>
        <begin position="1"/>
        <end position="18"/>
    </location>
</feature>
<gene>
    <name evidence="2" type="ORF">VBRA1451_LOCUS22737</name>
</gene>
<sequence>MHPIAGCPPSPPWPPAPLIPQSRAVGRGKRSRDKDRWPPVEYVTSVAWLDKCWSVGSTVSLAARLGRSNVTEELTAAVAGGVVISSGTTSSASSGSKRGHPYRRDREQASPPA</sequence>
<feature type="region of interest" description="Disordered" evidence="1">
    <location>
        <begin position="81"/>
        <end position="113"/>
    </location>
</feature>
<feature type="compositionally biased region" description="Basic and acidic residues" evidence="1">
    <location>
        <begin position="102"/>
        <end position="113"/>
    </location>
</feature>
<accession>A0A7S1KBU3</accession>
<feature type="compositionally biased region" description="Low complexity" evidence="1">
    <location>
        <begin position="81"/>
        <end position="96"/>
    </location>
</feature>
<reference evidence="2" key="1">
    <citation type="submission" date="2021-01" db="EMBL/GenBank/DDBJ databases">
        <authorList>
            <person name="Corre E."/>
            <person name="Pelletier E."/>
            <person name="Niang G."/>
            <person name="Scheremetjew M."/>
            <person name="Finn R."/>
            <person name="Kale V."/>
            <person name="Holt S."/>
            <person name="Cochrane G."/>
            <person name="Meng A."/>
            <person name="Brown T."/>
            <person name="Cohen L."/>
        </authorList>
    </citation>
    <scope>NUCLEOTIDE SEQUENCE</scope>
    <source>
        <strain evidence="2">CCMP3346</strain>
    </source>
</reference>
<organism evidence="2">
    <name type="scientific">Vitrella brassicaformis</name>
    <dbReference type="NCBI Taxonomy" id="1169539"/>
    <lineage>
        <taxon>Eukaryota</taxon>
        <taxon>Sar</taxon>
        <taxon>Alveolata</taxon>
        <taxon>Colpodellida</taxon>
        <taxon>Vitrellaceae</taxon>
        <taxon>Vitrella</taxon>
    </lineage>
</organism>
<evidence type="ECO:0000313" key="2">
    <source>
        <dbReference type="EMBL" id="CAD9067664.1"/>
    </source>
</evidence>
<feature type="region of interest" description="Disordered" evidence="1">
    <location>
        <begin position="1"/>
        <end position="37"/>
    </location>
</feature>
<evidence type="ECO:0000256" key="1">
    <source>
        <dbReference type="SAM" id="MobiDB-lite"/>
    </source>
</evidence>
<name>A0A7S1KBU3_9ALVE</name>
<protein>
    <submittedName>
        <fullName evidence="2">Uncharacterized protein</fullName>
    </submittedName>
</protein>
<dbReference type="AlphaFoldDB" id="A0A7S1KBU3"/>
<dbReference type="EMBL" id="HBGB01038649">
    <property type="protein sequence ID" value="CAD9067664.1"/>
    <property type="molecule type" value="Transcribed_RNA"/>
</dbReference>